<reference evidence="1" key="1">
    <citation type="submission" date="2019-12" db="EMBL/GenBank/DDBJ databases">
        <title>Genome sequencing and annotation of Brassica cretica.</title>
        <authorList>
            <person name="Studholme D.J."/>
            <person name="Sarris P.F."/>
        </authorList>
    </citation>
    <scope>NUCLEOTIDE SEQUENCE</scope>
    <source>
        <strain evidence="1">PFS-001/15</strain>
        <tissue evidence="1">Leaf</tissue>
    </source>
</reference>
<name>A0A8S9JM14_BRACR</name>
<dbReference type="AlphaFoldDB" id="A0A8S9JM14"/>
<dbReference type="EMBL" id="QGKW02001660">
    <property type="protein sequence ID" value="KAF2582719.1"/>
    <property type="molecule type" value="Genomic_DNA"/>
</dbReference>
<sequence>MEVGGSVGVTLLCRYGPWCLGFERRGARDWACGACLPLLEGSDIPNLAK</sequence>
<accession>A0A8S9JM14</accession>
<gene>
    <name evidence="1" type="ORF">F2Q68_00001990</name>
</gene>
<protein>
    <submittedName>
        <fullName evidence="1">Uncharacterized protein</fullName>
    </submittedName>
</protein>
<evidence type="ECO:0000313" key="1">
    <source>
        <dbReference type="EMBL" id="KAF2582719.1"/>
    </source>
</evidence>
<dbReference type="Proteomes" id="UP000712281">
    <property type="component" value="Unassembled WGS sequence"/>
</dbReference>
<proteinExistence type="predicted"/>
<comment type="caution">
    <text evidence="1">The sequence shown here is derived from an EMBL/GenBank/DDBJ whole genome shotgun (WGS) entry which is preliminary data.</text>
</comment>
<organism evidence="1 2">
    <name type="scientific">Brassica cretica</name>
    <name type="common">Mustard</name>
    <dbReference type="NCBI Taxonomy" id="69181"/>
    <lineage>
        <taxon>Eukaryota</taxon>
        <taxon>Viridiplantae</taxon>
        <taxon>Streptophyta</taxon>
        <taxon>Embryophyta</taxon>
        <taxon>Tracheophyta</taxon>
        <taxon>Spermatophyta</taxon>
        <taxon>Magnoliopsida</taxon>
        <taxon>eudicotyledons</taxon>
        <taxon>Gunneridae</taxon>
        <taxon>Pentapetalae</taxon>
        <taxon>rosids</taxon>
        <taxon>malvids</taxon>
        <taxon>Brassicales</taxon>
        <taxon>Brassicaceae</taxon>
        <taxon>Brassiceae</taxon>
        <taxon>Brassica</taxon>
    </lineage>
</organism>
<evidence type="ECO:0000313" key="2">
    <source>
        <dbReference type="Proteomes" id="UP000712281"/>
    </source>
</evidence>